<dbReference type="AlphaFoldDB" id="A0A2M6YCV6"/>
<gene>
    <name evidence="2" type="ORF">COT12_00570</name>
</gene>
<dbReference type="Proteomes" id="UP000229896">
    <property type="component" value="Unassembled WGS sequence"/>
</dbReference>
<sequence length="247" mass="29027">MKKPKISCVMPCRNREQIIGETIQSIIDQTFRDWELVIIDDHSDSEDKTEEVVKGFKDPRIRFYRLDDKYGKAISSARNFGNILALGDYIALQDSDDLAYPYRLELTLGEFEKGADVVYGRMDFWNPETGETKQRAGEFAAREFSVEKFMKIDFIPNGSSAYRRILAVDFPYNTFFRVAEDYDFFSRLAKYGYKFHFIDKSLMKYRVHDKSITKSSKYQFNYGNMVKYNRGWLNEPPEMFEGGKFLT</sequence>
<dbReference type="InterPro" id="IPR029044">
    <property type="entry name" value="Nucleotide-diphossugar_trans"/>
</dbReference>
<dbReference type="Pfam" id="PF00535">
    <property type="entry name" value="Glycos_transf_2"/>
    <property type="match status" value="1"/>
</dbReference>
<dbReference type="PANTHER" id="PTHR22916">
    <property type="entry name" value="GLYCOSYLTRANSFERASE"/>
    <property type="match status" value="1"/>
</dbReference>
<name>A0A2M6YCV6_9BACT</name>
<evidence type="ECO:0000259" key="1">
    <source>
        <dbReference type="Pfam" id="PF00535"/>
    </source>
</evidence>
<dbReference type="GO" id="GO:0016758">
    <property type="term" value="F:hexosyltransferase activity"/>
    <property type="evidence" value="ECO:0007669"/>
    <property type="project" value="UniProtKB-ARBA"/>
</dbReference>
<proteinExistence type="predicted"/>
<accession>A0A2M6YCV6</accession>
<dbReference type="PANTHER" id="PTHR22916:SF3">
    <property type="entry name" value="UDP-GLCNAC:BETAGAL BETA-1,3-N-ACETYLGLUCOSAMINYLTRANSFERASE-LIKE PROTEIN 1"/>
    <property type="match status" value="1"/>
</dbReference>
<dbReference type="InterPro" id="IPR001173">
    <property type="entry name" value="Glyco_trans_2-like"/>
</dbReference>
<organism evidence="2 3">
    <name type="scientific">Candidatus Berkelbacteria bacterium CG08_land_8_20_14_0_20_39_8</name>
    <dbReference type="NCBI Taxonomy" id="1974511"/>
    <lineage>
        <taxon>Bacteria</taxon>
        <taxon>Candidatus Berkelbacteria</taxon>
    </lineage>
</organism>
<comment type="caution">
    <text evidence="2">The sequence shown here is derived from an EMBL/GenBank/DDBJ whole genome shotgun (WGS) entry which is preliminary data.</text>
</comment>
<feature type="domain" description="Glycosyltransferase 2-like" evidence="1">
    <location>
        <begin position="7"/>
        <end position="164"/>
    </location>
</feature>
<evidence type="ECO:0000313" key="2">
    <source>
        <dbReference type="EMBL" id="PIU24530.1"/>
    </source>
</evidence>
<dbReference type="Gene3D" id="3.90.550.10">
    <property type="entry name" value="Spore Coat Polysaccharide Biosynthesis Protein SpsA, Chain A"/>
    <property type="match status" value="1"/>
</dbReference>
<protein>
    <recommendedName>
        <fullName evidence="1">Glycosyltransferase 2-like domain-containing protein</fullName>
    </recommendedName>
</protein>
<dbReference type="SUPFAM" id="SSF53448">
    <property type="entry name" value="Nucleotide-diphospho-sugar transferases"/>
    <property type="match status" value="1"/>
</dbReference>
<dbReference type="EMBL" id="PEXI01000022">
    <property type="protein sequence ID" value="PIU24530.1"/>
    <property type="molecule type" value="Genomic_DNA"/>
</dbReference>
<reference evidence="3" key="1">
    <citation type="submission" date="2017-09" db="EMBL/GenBank/DDBJ databases">
        <title>Depth-based differentiation of microbial function through sediment-hosted aquifers and enrichment of novel symbionts in the deep terrestrial subsurface.</title>
        <authorList>
            <person name="Probst A.J."/>
            <person name="Ladd B."/>
            <person name="Jarett J.K."/>
            <person name="Geller-Mcgrath D.E."/>
            <person name="Sieber C.M.K."/>
            <person name="Emerson J.B."/>
            <person name="Anantharaman K."/>
            <person name="Thomas B.C."/>
            <person name="Malmstrom R."/>
            <person name="Stieglmeier M."/>
            <person name="Klingl A."/>
            <person name="Woyke T."/>
            <person name="Ryan C.M."/>
            <person name="Banfield J.F."/>
        </authorList>
    </citation>
    <scope>NUCLEOTIDE SEQUENCE [LARGE SCALE GENOMIC DNA]</scope>
</reference>
<evidence type="ECO:0000313" key="3">
    <source>
        <dbReference type="Proteomes" id="UP000229896"/>
    </source>
</evidence>